<feature type="transmembrane region" description="Helical" evidence="1">
    <location>
        <begin position="6"/>
        <end position="24"/>
    </location>
</feature>
<evidence type="ECO:0000256" key="1">
    <source>
        <dbReference type="SAM" id="Phobius"/>
    </source>
</evidence>
<feature type="transmembrane region" description="Helical" evidence="1">
    <location>
        <begin position="78"/>
        <end position="100"/>
    </location>
</feature>
<feature type="transmembrane region" description="Helical" evidence="1">
    <location>
        <begin position="164"/>
        <end position="181"/>
    </location>
</feature>
<evidence type="ECO:0000313" key="3">
    <source>
        <dbReference type="EMBL" id="VFT90271.1"/>
    </source>
</evidence>
<organism evidence="3 4">
    <name type="scientific">Aphanomyces stellatus</name>
    <dbReference type="NCBI Taxonomy" id="120398"/>
    <lineage>
        <taxon>Eukaryota</taxon>
        <taxon>Sar</taxon>
        <taxon>Stramenopiles</taxon>
        <taxon>Oomycota</taxon>
        <taxon>Saprolegniomycetes</taxon>
        <taxon>Saprolegniales</taxon>
        <taxon>Verrucalvaceae</taxon>
        <taxon>Aphanomyces</taxon>
    </lineage>
</organism>
<evidence type="ECO:0000313" key="4">
    <source>
        <dbReference type="Proteomes" id="UP000332933"/>
    </source>
</evidence>
<dbReference type="Proteomes" id="UP000332933">
    <property type="component" value="Unassembled WGS sequence"/>
</dbReference>
<sequence length="357" mass="38769">MDNVDSAALLLSILFGMICVTYGYHTIHFVMVVFSVQGLLAVARQYNMEKMAAFYIALIYFVAFFVLFPYVPPRHHPLLFVIAKGLMYVGCWGWTIAILYHMIAPFYLMTMVVSCVTSAAIYGAMKGTERQCLIVVTSLMGAYTIASAAGGWYSSATAEATKTWTAVAIIAVFAPAGICFQHKSTMEPSERQYHAGGGFDARVSIAPTEMSDVVTPRSPHQAFVSVPYVEILVQPEPPQAPPALVPEEADAIAVVHVKETALNVPHQVGTVVLDAECNIVSSSGELAGNQGEDASRVVQKLLQDVGDLRFLKKAAAGETNDDDEALERLTIAFPGYQYVVAFDANNQIVVVKQDVDK</sequence>
<protein>
    <submittedName>
        <fullName evidence="3">Aste57867_13432 protein</fullName>
    </submittedName>
</protein>
<feature type="transmembrane region" description="Helical" evidence="1">
    <location>
        <begin position="106"/>
        <end position="125"/>
    </location>
</feature>
<dbReference type="OrthoDB" id="67714at2759"/>
<dbReference type="EMBL" id="CAADRA010005472">
    <property type="protein sequence ID" value="VFT90271.1"/>
    <property type="molecule type" value="Genomic_DNA"/>
</dbReference>
<dbReference type="EMBL" id="VJMH01005451">
    <property type="protein sequence ID" value="KAF0695781.1"/>
    <property type="molecule type" value="Genomic_DNA"/>
</dbReference>
<keyword evidence="1" id="KW-0472">Membrane</keyword>
<feature type="transmembrane region" description="Helical" evidence="1">
    <location>
        <begin position="132"/>
        <end position="152"/>
    </location>
</feature>
<keyword evidence="4" id="KW-1185">Reference proteome</keyword>
<keyword evidence="1" id="KW-0812">Transmembrane</keyword>
<reference evidence="2" key="2">
    <citation type="submission" date="2019-06" db="EMBL/GenBank/DDBJ databases">
        <title>Genomics analysis of Aphanomyces spp. identifies a new class of oomycete effector associated with host adaptation.</title>
        <authorList>
            <person name="Gaulin E."/>
        </authorList>
    </citation>
    <scope>NUCLEOTIDE SEQUENCE</scope>
    <source>
        <strain evidence="2">CBS 578.67</strain>
    </source>
</reference>
<keyword evidence="1" id="KW-1133">Transmembrane helix</keyword>
<evidence type="ECO:0000313" key="2">
    <source>
        <dbReference type="EMBL" id="KAF0695781.1"/>
    </source>
</evidence>
<reference evidence="3 4" key="1">
    <citation type="submission" date="2019-03" db="EMBL/GenBank/DDBJ databases">
        <authorList>
            <person name="Gaulin E."/>
            <person name="Dumas B."/>
        </authorList>
    </citation>
    <scope>NUCLEOTIDE SEQUENCE [LARGE SCALE GENOMIC DNA]</scope>
    <source>
        <strain evidence="3">CBS 568.67</strain>
    </source>
</reference>
<feature type="transmembrane region" description="Helical" evidence="1">
    <location>
        <begin position="52"/>
        <end position="71"/>
    </location>
</feature>
<name>A0A485KZ00_9STRA</name>
<dbReference type="AlphaFoldDB" id="A0A485KZ00"/>
<accession>A0A485KZ00</accession>
<gene>
    <name evidence="3" type="primary">Aste57867_13432</name>
    <name evidence="2" type="ORF">As57867_013382</name>
    <name evidence="3" type="ORF">ASTE57867_13432</name>
</gene>
<proteinExistence type="predicted"/>